<organism evidence="1">
    <name type="scientific">Cupriavidus oxalaticus</name>
    <dbReference type="NCBI Taxonomy" id="96344"/>
    <lineage>
        <taxon>Bacteria</taxon>
        <taxon>Pseudomonadati</taxon>
        <taxon>Pseudomonadota</taxon>
        <taxon>Betaproteobacteria</taxon>
        <taxon>Burkholderiales</taxon>
        <taxon>Burkholderiaceae</taxon>
        <taxon>Cupriavidus</taxon>
    </lineage>
</organism>
<reference evidence="1" key="1">
    <citation type="submission" date="2018-01" db="EMBL/GenBank/DDBJ databases">
        <authorList>
            <person name="Clerissi C."/>
        </authorList>
    </citation>
    <scope>NUCLEOTIDE SEQUENCE</scope>
    <source>
        <strain evidence="1">Cupriavidus oxalaticus LMG 2235</strain>
    </source>
</reference>
<protein>
    <submittedName>
        <fullName evidence="1">Uncharacterized protein</fullName>
    </submittedName>
</protein>
<sequence length="62" mass="6970">MRNTSRIRIRGEVAFRPARLRWIGLDRSDDMADDIGMLLLPRVGQDGTVPGAAHGRRRWLGG</sequence>
<gene>
    <name evidence="1" type="ORF">CO2235_MP20092</name>
</gene>
<accession>A0A375GKF5</accession>
<dbReference type="Proteomes" id="UP000256862">
    <property type="component" value="Plasmid CO2235_mp"/>
</dbReference>
<comment type="caution">
    <text evidence="1">The sequence shown here is derived from an EMBL/GenBank/DDBJ whole genome shotgun (WGS) entry which is preliminary data.</text>
</comment>
<evidence type="ECO:0000313" key="1">
    <source>
        <dbReference type="EMBL" id="SPC19681.1"/>
    </source>
</evidence>
<dbReference type="AlphaFoldDB" id="A0A375GKF5"/>
<name>A0A375GKF5_9BURK</name>
<dbReference type="EMBL" id="OGUS01000137">
    <property type="protein sequence ID" value="SPC19681.1"/>
    <property type="molecule type" value="Genomic_DNA"/>
</dbReference>
<proteinExistence type="predicted"/>